<feature type="domain" description="Hydantoinase A/oxoprolinase" evidence="2">
    <location>
        <begin position="205"/>
        <end position="494"/>
    </location>
</feature>
<dbReference type="Pfam" id="PF02538">
    <property type="entry name" value="Hydantoinase_B"/>
    <property type="match status" value="1"/>
</dbReference>
<dbReference type="InterPro" id="IPR049517">
    <property type="entry name" value="ACX-like_C"/>
</dbReference>
<dbReference type="Pfam" id="PF01968">
    <property type="entry name" value="Hydantoinase_A"/>
    <property type="match status" value="1"/>
</dbReference>
<accession>A0ABU7X0L3</accession>
<evidence type="ECO:0000259" key="4">
    <source>
        <dbReference type="Pfam" id="PF05378"/>
    </source>
</evidence>
<dbReference type="Pfam" id="PF05378">
    <property type="entry name" value="Hydant_A_N"/>
    <property type="match status" value="1"/>
</dbReference>
<dbReference type="InterPro" id="IPR002821">
    <property type="entry name" value="Hydantoinase_A"/>
</dbReference>
<keyword evidence="7" id="KW-1185">Reference proteome</keyword>
<comment type="similarity">
    <text evidence="1">Belongs to the oxoprolinase family.</text>
</comment>
<dbReference type="RefSeq" id="WP_331788750.1">
    <property type="nucleotide sequence ID" value="NZ_JAVFKM010000018.1"/>
</dbReference>
<dbReference type="Proteomes" id="UP001348265">
    <property type="component" value="Unassembled WGS sequence"/>
</dbReference>
<comment type="caution">
    <text evidence="6">The sequence shown here is derived from an EMBL/GenBank/DDBJ whole genome shotgun (WGS) entry which is preliminary data.</text>
</comment>
<feature type="domain" description="Hydantoinase/oxoprolinase N-terminal" evidence="4">
    <location>
        <begin position="7"/>
        <end position="185"/>
    </location>
</feature>
<feature type="domain" description="Acetophenone carboxylase-like C-terminal" evidence="5">
    <location>
        <begin position="622"/>
        <end position="671"/>
    </location>
</feature>
<dbReference type="PANTHER" id="PTHR11365">
    <property type="entry name" value="5-OXOPROLINASE RELATED"/>
    <property type="match status" value="1"/>
</dbReference>
<name>A0ABU7X0L3_9ACTN</name>
<dbReference type="EMBL" id="JAVFKM010000018">
    <property type="protein sequence ID" value="MEF3117295.1"/>
    <property type="molecule type" value="Genomic_DNA"/>
</dbReference>
<evidence type="ECO:0000256" key="1">
    <source>
        <dbReference type="ARBA" id="ARBA00010403"/>
    </source>
</evidence>
<sequence>MTGRWEFWIDRGGTFTDVVGRRPDGRLVTGKLLSHRPGSTEDAAVAGIRAMLGLAPGAPVPAERIAVVKMGTTVATNALLERTGEPTVLVTTEGFRDALRIAYQNRPRIFDRRIVLPEALYERVIEVPERVDARGRVVRPPETDVVRAELARAYEDGLRSAAVVLLHGYRYADHEKAVAALAKEAGFPQVSCSHEVSPLMKLVPRGDTTVVDAYLSPILNRYVAEVARQLPGVRLMFMQSNGGLREAAHFRGKDAVLSGPAGGVVGMARSSAEAGDGYDRVIGFDMGGTSTDVSHYAGSFERIFGNEVAGVRMRAPMMNIHTVAAGGGSVLHFDGRRYRVGPDSAGAVPGPACYRRGGPLTVTDANVMLGRVQPAHFPAVFGPDGDQPLDDATVRERFVQLAEEAAEATGDRRGPEEVAAGFLDIAVLNMANAVKKISVQRGYDVTRYALTSFGGAGGQHACAVADALGIGTVVVPPLAGVLSAYGIGVADATAMREQAVEVEIDPESDATDLDGVHGVCDRLAARTRRELLDDGVPEESVTTRARVMLRYAGTDSAIGVALDTPREMAAAFVRAHRARYGFTMDKPLIAEAVSVEAVGAAGGSAGHEVPTGERAGKLRPVATVRMFAQGRWQDTDLFARDDLRPGDTLTGPAIVAEDDATTVLDPGWQARAGERGHLLLTRARPRAGGPAVGTDADPVMLEVFNSLFMAIAEQMGVRLENTAHSVNIKERLDFSCALFDHEGNLIANAPHIPVHLGSMGESIKEVLRRRRGTHGELRPGDVYAVNDPYHGGTHLPDVTVVTPVFDDAGEELLFLVASRGHHAEIGGITPGSMPAFSRTIQEEGVLFDNWLLVRDGRLREDETRGLLAAGPYPSRAPDANMADLRAQIAANEKGIRELRTMIEQFGLDVVRAYMGHVQDNAEESVRRIIADLADGSYRYETDGGAVIQVALTVDRAARSAVLDFAGTSEQLPGNANAPTSVVMAAVLYVFRTLVAEDIPLNSGCLKPVEVRIPPGSMLAPEFPAATVAGNVETSQAVTGALYAALGVQAEGSGTMNNLTFGNDRVQYYETVASGSGAGDGFDGADAVQTHMTNSRLTDPEVLEWRYPVRVESFSVREGSGGDGRWRGGRGVERRLCFLEPVTVALLTGHRRVPPYGMAGGGPGATGANLVRRADGTEEALEGCDVAEIGAGDVLVIRTPGGGGYGKPDGSAGSA</sequence>
<proteinExistence type="inferred from homology"/>
<dbReference type="InterPro" id="IPR008040">
    <property type="entry name" value="Hydant_A_N"/>
</dbReference>
<dbReference type="InterPro" id="IPR003692">
    <property type="entry name" value="Hydantoinase_B"/>
</dbReference>
<dbReference type="InterPro" id="IPR045079">
    <property type="entry name" value="Oxoprolinase-like"/>
</dbReference>
<evidence type="ECO:0000259" key="5">
    <source>
        <dbReference type="Pfam" id="PF19278"/>
    </source>
</evidence>
<reference evidence="6 7" key="1">
    <citation type="submission" date="2023-08" db="EMBL/GenBank/DDBJ databases">
        <authorList>
            <person name="Sharma P."/>
            <person name="Verma V."/>
            <person name="Mohan M.K."/>
            <person name="Dubey A.K."/>
        </authorList>
    </citation>
    <scope>NUCLEOTIDE SEQUENCE [LARGE SCALE GENOMIC DNA]</scope>
    <source>
        <strain evidence="6 7">ADP4</strain>
    </source>
</reference>
<evidence type="ECO:0000313" key="6">
    <source>
        <dbReference type="EMBL" id="MEF3117295.1"/>
    </source>
</evidence>
<evidence type="ECO:0000313" key="7">
    <source>
        <dbReference type="Proteomes" id="UP001348265"/>
    </source>
</evidence>
<feature type="domain" description="Hydantoinase B/oxoprolinase" evidence="3">
    <location>
        <begin position="697"/>
        <end position="1207"/>
    </location>
</feature>
<dbReference type="Pfam" id="PF19278">
    <property type="entry name" value="Hydant_A_C"/>
    <property type="match status" value="1"/>
</dbReference>
<protein>
    <submittedName>
        <fullName evidence="6">Hydantoinase B/oxoprolinase family protein</fullName>
    </submittedName>
</protein>
<dbReference type="PANTHER" id="PTHR11365:SF23">
    <property type="entry name" value="HYPOTHETICAL 5-OXOPROLINASE (EUROFUNG)-RELATED"/>
    <property type="match status" value="1"/>
</dbReference>
<evidence type="ECO:0000259" key="2">
    <source>
        <dbReference type="Pfam" id="PF01968"/>
    </source>
</evidence>
<organism evidence="6 7">
    <name type="scientific">Streptomyces chrestomyceticus</name>
    <dbReference type="NCBI Taxonomy" id="68185"/>
    <lineage>
        <taxon>Bacteria</taxon>
        <taxon>Bacillati</taxon>
        <taxon>Actinomycetota</taxon>
        <taxon>Actinomycetes</taxon>
        <taxon>Kitasatosporales</taxon>
        <taxon>Streptomycetaceae</taxon>
        <taxon>Streptomyces</taxon>
    </lineage>
</organism>
<gene>
    <name evidence="6" type="ORF">RB636_29390</name>
</gene>
<evidence type="ECO:0000259" key="3">
    <source>
        <dbReference type="Pfam" id="PF02538"/>
    </source>
</evidence>